<dbReference type="InterPro" id="IPR002197">
    <property type="entry name" value="HTH_Fis"/>
</dbReference>
<dbReference type="GO" id="GO:0005524">
    <property type="term" value="F:ATP binding"/>
    <property type="evidence" value="ECO:0007669"/>
    <property type="project" value="UniProtKB-KW"/>
</dbReference>
<evidence type="ECO:0000313" key="13">
    <source>
        <dbReference type="EMBL" id="MXQ12755.1"/>
    </source>
</evidence>
<evidence type="ECO:0000313" key="14">
    <source>
        <dbReference type="Proteomes" id="UP000436483"/>
    </source>
</evidence>
<dbReference type="PANTHER" id="PTHR32071:SF95">
    <property type="entry name" value="DNA-BINDING TRANSCRIPTIONAL REGULATOR NTRC"/>
    <property type="match status" value="1"/>
</dbReference>
<evidence type="ECO:0000256" key="4">
    <source>
        <dbReference type="ARBA" id="ARBA00022553"/>
    </source>
</evidence>
<dbReference type="Pfam" id="PF02954">
    <property type="entry name" value="HTH_8"/>
    <property type="match status" value="1"/>
</dbReference>
<comment type="caution">
    <text evidence="13">The sequence shown here is derived from an EMBL/GenBank/DDBJ whole genome shotgun (WGS) entry which is preliminary data.</text>
</comment>
<dbReference type="GO" id="GO:0006355">
    <property type="term" value="P:regulation of DNA-templated transcription"/>
    <property type="evidence" value="ECO:0007669"/>
    <property type="project" value="InterPro"/>
</dbReference>
<evidence type="ECO:0000256" key="7">
    <source>
        <dbReference type="ARBA" id="ARBA00023012"/>
    </source>
</evidence>
<keyword evidence="10" id="KW-0010">Activator</keyword>
<dbReference type="AlphaFoldDB" id="A0A7X3SPY9"/>
<keyword evidence="4" id="KW-0597">Phosphoprotein</keyword>
<dbReference type="GO" id="GO:0005737">
    <property type="term" value="C:cytoplasm"/>
    <property type="evidence" value="ECO:0007669"/>
    <property type="project" value="UniProtKB-SubCell"/>
</dbReference>
<organism evidence="13 14">
    <name type="scientific">Microvirga makkahensis</name>
    <dbReference type="NCBI Taxonomy" id="1128670"/>
    <lineage>
        <taxon>Bacteria</taxon>
        <taxon>Pseudomonadati</taxon>
        <taxon>Pseudomonadota</taxon>
        <taxon>Alphaproteobacteria</taxon>
        <taxon>Hyphomicrobiales</taxon>
        <taxon>Methylobacteriaceae</taxon>
        <taxon>Microvirga</taxon>
    </lineage>
</organism>
<dbReference type="CDD" id="cd00009">
    <property type="entry name" value="AAA"/>
    <property type="match status" value="1"/>
</dbReference>
<evidence type="ECO:0000256" key="6">
    <source>
        <dbReference type="ARBA" id="ARBA00022840"/>
    </source>
</evidence>
<dbReference type="RefSeq" id="WP_160885344.1">
    <property type="nucleotide sequence ID" value="NZ_WURB01000010.1"/>
</dbReference>
<reference evidence="13 14" key="1">
    <citation type="submission" date="2019-12" db="EMBL/GenBank/DDBJ databases">
        <authorList>
            <person name="Yuan C.-G."/>
        </authorList>
    </citation>
    <scope>NUCLEOTIDE SEQUENCE [LARGE SCALE GENOMIC DNA]</scope>
    <source>
        <strain evidence="13 14">KCTC 23863</strain>
    </source>
</reference>
<name>A0A7X3SPY9_9HYPH</name>
<keyword evidence="8" id="KW-0805">Transcription regulation</keyword>
<dbReference type="PANTHER" id="PTHR32071">
    <property type="entry name" value="TRANSCRIPTIONAL REGULATORY PROTEIN"/>
    <property type="match status" value="1"/>
</dbReference>
<comment type="subcellular location">
    <subcellularLocation>
        <location evidence="1">Cytoplasm</location>
    </subcellularLocation>
</comment>
<evidence type="ECO:0000256" key="9">
    <source>
        <dbReference type="ARBA" id="ARBA00023125"/>
    </source>
</evidence>
<dbReference type="InterPro" id="IPR027417">
    <property type="entry name" value="P-loop_NTPase"/>
</dbReference>
<sequence>MPLHRFFADDIRALRQGAAGLVAGSERERTARLADRAARSDLPVLIEAEPGSGAKDLAKAIHASGERKARSFVAFPTDEALSGTEPLEAVLLRHMREAHGGTLFLDNVERLTGKAQERLVDVLFREAGPRAGRRPDIRFIASADFDLSGKVHEGRFRQDLYHRLQAVTLSLRPLRARREAIAEWARFFAGRFGADEGRTVRGLSAEALALLARYDWPGNLRQLENAVYRAVVLADGAFLTPREFPQVAAHVEGFRIDIPPLPPARMLAPVHAQEPAAKVEPHAFSLIRESGDMLTLAELEERAIRFALVHYQGHMSAISRHLGIGRSTLYRKLKELGLNDAAA</sequence>
<dbReference type="PROSITE" id="PS50045">
    <property type="entry name" value="SIGMA54_INTERACT_4"/>
    <property type="match status" value="1"/>
</dbReference>
<evidence type="ECO:0000256" key="3">
    <source>
        <dbReference type="ARBA" id="ARBA00022491"/>
    </source>
</evidence>
<dbReference type="InterPro" id="IPR058031">
    <property type="entry name" value="AAA_lid_NorR"/>
</dbReference>
<evidence type="ECO:0000256" key="2">
    <source>
        <dbReference type="ARBA" id="ARBA00022490"/>
    </source>
</evidence>
<dbReference type="EMBL" id="WURB01000010">
    <property type="protein sequence ID" value="MXQ12755.1"/>
    <property type="molecule type" value="Genomic_DNA"/>
</dbReference>
<dbReference type="GO" id="GO:0000160">
    <property type="term" value="P:phosphorelay signal transduction system"/>
    <property type="evidence" value="ECO:0007669"/>
    <property type="project" value="UniProtKB-KW"/>
</dbReference>
<dbReference type="Gene3D" id="3.40.50.300">
    <property type="entry name" value="P-loop containing nucleotide triphosphate hydrolases"/>
    <property type="match status" value="1"/>
</dbReference>
<dbReference type="SUPFAM" id="SSF52540">
    <property type="entry name" value="P-loop containing nucleoside triphosphate hydrolases"/>
    <property type="match status" value="1"/>
</dbReference>
<accession>A0A7X3SPY9</accession>
<dbReference type="Pfam" id="PF25601">
    <property type="entry name" value="AAA_lid_14"/>
    <property type="match status" value="1"/>
</dbReference>
<dbReference type="Gene3D" id="1.10.8.60">
    <property type="match status" value="1"/>
</dbReference>
<keyword evidence="9" id="KW-0238">DNA-binding</keyword>
<keyword evidence="11" id="KW-0804">Transcription</keyword>
<proteinExistence type="predicted"/>
<dbReference type="InterPro" id="IPR025944">
    <property type="entry name" value="Sigma_54_int_dom_CS"/>
</dbReference>
<reference evidence="13 14" key="2">
    <citation type="submission" date="2020-01" db="EMBL/GenBank/DDBJ databases">
        <title>Microvirga sp. nov., an arsenate reduction bacterium isolated from Tibet hotspring sediments.</title>
        <authorList>
            <person name="Xian W.-D."/>
            <person name="Li W.-J."/>
        </authorList>
    </citation>
    <scope>NUCLEOTIDE SEQUENCE [LARGE SCALE GENOMIC DNA]</scope>
    <source>
        <strain evidence="13 14">KCTC 23863</strain>
    </source>
</reference>
<evidence type="ECO:0000256" key="1">
    <source>
        <dbReference type="ARBA" id="ARBA00004496"/>
    </source>
</evidence>
<evidence type="ECO:0000256" key="5">
    <source>
        <dbReference type="ARBA" id="ARBA00022741"/>
    </source>
</evidence>
<evidence type="ECO:0000256" key="11">
    <source>
        <dbReference type="ARBA" id="ARBA00023163"/>
    </source>
</evidence>
<keyword evidence="14" id="KW-1185">Reference proteome</keyword>
<evidence type="ECO:0000256" key="10">
    <source>
        <dbReference type="ARBA" id="ARBA00023159"/>
    </source>
</evidence>
<evidence type="ECO:0000256" key="8">
    <source>
        <dbReference type="ARBA" id="ARBA00023015"/>
    </source>
</evidence>
<dbReference type="Proteomes" id="UP000436483">
    <property type="component" value="Unassembled WGS sequence"/>
</dbReference>
<dbReference type="OrthoDB" id="9761019at2"/>
<keyword evidence="3" id="KW-0678">Repressor</keyword>
<dbReference type="GO" id="GO:0043565">
    <property type="term" value="F:sequence-specific DNA binding"/>
    <property type="evidence" value="ECO:0007669"/>
    <property type="project" value="InterPro"/>
</dbReference>
<evidence type="ECO:0000259" key="12">
    <source>
        <dbReference type="PROSITE" id="PS50045"/>
    </source>
</evidence>
<keyword evidence="6" id="KW-0067">ATP-binding</keyword>
<dbReference type="SUPFAM" id="SSF46689">
    <property type="entry name" value="Homeodomain-like"/>
    <property type="match status" value="1"/>
</dbReference>
<dbReference type="InterPro" id="IPR002078">
    <property type="entry name" value="Sigma_54_int"/>
</dbReference>
<keyword evidence="5" id="KW-0547">Nucleotide-binding</keyword>
<dbReference type="Gene3D" id="1.10.10.60">
    <property type="entry name" value="Homeodomain-like"/>
    <property type="match status" value="1"/>
</dbReference>
<dbReference type="Pfam" id="PF00158">
    <property type="entry name" value="Sigma54_activat"/>
    <property type="match status" value="2"/>
</dbReference>
<dbReference type="InterPro" id="IPR009057">
    <property type="entry name" value="Homeodomain-like_sf"/>
</dbReference>
<dbReference type="PROSITE" id="PS00688">
    <property type="entry name" value="SIGMA54_INTERACT_3"/>
    <property type="match status" value="1"/>
</dbReference>
<keyword evidence="7" id="KW-0902">Two-component regulatory system</keyword>
<protein>
    <recommendedName>
        <fullName evidence="12">Sigma-54 factor interaction domain-containing protein</fullName>
    </recommendedName>
</protein>
<gene>
    <name evidence="13" type="ORF">GR328_15075</name>
</gene>
<feature type="domain" description="Sigma-54 factor interaction" evidence="12">
    <location>
        <begin position="28"/>
        <end position="232"/>
    </location>
</feature>
<keyword evidence="2" id="KW-0963">Cytoplasm</keyword>